<dbReference type="Proteomes" id="UP000027138">
    <property type="component" value="Unassembled WGS sequence"/>
</dbReference>
<feature type="compositionally biased region" description="Polar residues" evidence="1">
    <location>
        <begin position="203"/>
        <end position="212"/>
    </location>
</feature>
<gene>
    <name evidence="2" type="ORF">JCGZ_20672</name>
</gene>
<reference evidence="2 3" key="1">
    <citation type="journal article" date="2014" name="PLoS ONE">
        <title>Global Analysis of Gene Expression Profiles in Physic Nut (Jatropha curcas L.) Seedlings Exposed to Salt Stress.</title>
        <authorList>
            <person name="Zhang L."/>
            <person name="Zhang C."/>
            <person name="Wu P."/>
            <person name="Chen Y."/>
            <person name="Li M."/>
            <person name="Jiang H."/>
            <person name="Wu G."/>
        </authorList>
    </citation>
    <scope>NUCLEOTIDE SEQUENCE [LARGE SCALE GENOMIC DNA]</scope>
    <source>
        <strain evidence="3">cv. GZQX0401</strain>
        <tissue evidence="2">Young leaves</tissue>
    </source>
</reference>
<evidence type="ECO:0000313" key="2">
    <source>
        <dbReference type="EMBL" id="KDP25516.1"/>
    </source>
</evidence>
<keyword evidence="3" id="KW-1185">Reference proteome</keyword>
<feature type="compositionally biased region" description="Basic and acidic residues" evidence="1">
    <location>
        <begin position="218"/>
        <end position="228"/>
    </location>
</feature>
<name>A0A067JNF3_JATCU</name>
<organism evidence="2 3">
    <name type="scientific">Jatropha curcas</name>
    <name type="common">Barbados nut</name>
    <dbReference type="NCBI Taxonomy" id="180498"/>
    <lineage>
        <taxon>Eukaryota</taxon>
        <taxon>Viridiplantae</taxon>
        <taxon>Streptophyta</taxon>
        <taxon>Embryophyta</taxon>
        <taxon>Tracheophyta</taxon>
        <taxon>Spermatophyta</taxon>
        <taxon>Magnoliopsida</taxon>
        <taxon>eudicotyledons</taxon>
        <taxon>Gunneridae</taxon>
        <taxon>Pentapetalae</taxon>
        <taxon>rosids</taxon>
        <taxon>fabids</taxon>
        <taxon>Malpighiales</taxon>
        <taxon>Euphorbiaceae</taxon>
        <taxon>Crotonoideae</taxon>
        <taxon>Jatropheae</taxon>
        <taxon>Jatropha</taxon>
    </lineage>
</organism>
<dbReference type="EMBL" id="KK914993">
    <property type="protein sequence ID" value="KDP25516.1"/>
    <property type="molecule type" value="Genomic_DNA"/>
</dbReference>
<proteinExistence type="predicted"/>
<dbReference type="PANTHER" id="PTHR33623:SF4">
    <property type="entry name" value="DUF4378 DOMAIN-CONTAINING PROTEIN"/>
    <property type="match status" value="1"/>
</dbReference>
<dbReference type="KEGG" id="jcu:105645885"/>
<dbReference type="STRING" id="180498.A0A067JNF3"/>
<evidence type="ECO:0008006" key="4">
    <source>
        <dbReference type="Google" id="ProtNLM"/>
    </source>
</evidence>
<evidence type="ECO:0000313" key="3">
    <source>
        <dbReference type="Proteomes" id="UP000027138"/>
    </source>
</evidence>
<dbReference type="AlphaFoldDB" id="A0A067JNF3"/>
<protein>
    <recommendedName>
        <fullName evidence="4">DUF4378 domain-containing protein</fullName>
    </recommendedName>
</protein>
<feature type="region of interest" description="Disordered" evidence="1">
    <location>
        <begin position="168"/>
        <end position="228"/>
    </location>
</feature>
<evidence type="ECO:0000256" key="1">
    <source>
        <dbReference type="SAM" id="MobiDB-lite"/>
    </source>
</evidence>
<sequence>MASTINQTPYLIEKRPLTLKDYLRDDLSSCSSNGFKSFPRRQCCNTVRFLLETDLNTNAKQRRRRDQQIFKRSRSSKAASSTISALQKASEAVINAVKLLPFPSSSSIKTPSPSVQTRTRKGGILLPRSLSRKLFKKSFWRKDSHTERQDIEIKRWRLFREFLAERDKPSGHSSSTVTTAFTTTGLSRSSSSNSWTESEFTRHSGNSESYSCRNAAAEGEKDLPSEKKVSGGVGVAVGEDAITHSVENTKEWPNEEEKEQFSPVSVLDCPFQDEEEISSPFHTSLVRMEGAKKKLMAKIRTFESLDQLKPLNLEKQIELADLEDDSLDKFSTQACSLSNEVEKCTEREADELLKLVKATTPSNSKADTMLLDFFKEKILENNTNDNKILGYKEFKKELEAAQDWINGDPKEMILGWEVKDNRHIYIKDMERNGKWRNFGEEKEELVLELELEVFTSLVDEALLDLLIS</sequence>
<accession>A0A067JNF3</accession>
<feature type="compositionally biased region" description="Low complexity" evidence="1">
    <location>
        <begin position="173"/>
        <end position="198"/>
    </location>
</feature>
<dbReference type="OrthoDB" id="668456at2759"/>
<dbReference type="PANTHER" id="PTHR33623">
    <property type="entry name" value="OS04G0572500 PROTEIN"/>
    <property type="match status" value="1"/>
</dbReference>